<gene>
    <name evidence="1" type="ORF">ACFPM4_17975</name>
</gene>
<reference evidence="2" key="1">
    <citation type="journal article" date="2019" name="Int. J. Syst. Evol. Microbiol.">
        <title>The Global Catalogue of Microorganisms (GCM) 10K type strain sequencing project: providing services to taxonomists for standard genome sequencing and annotation.</title>
        <authorList>
            <consortium name="The Broad Institute Genomics Platform"/>
            <consortium name="The Broad Institute Genome Sequencing Center for Infectious Disease"/>
            <person name="Wu L."/>
            <person name="Ma J."/>
        </authorList>
    </citation>
    <scope>NUCLEOTIDE SEQUENCE [LARGE SCALE GENOMIC DNA]</scope>
    <source>
        <strain evidence="2">CGMCC 1.12237</strain>
    </source>
</reference>
<dbReference type="EMBL" id="JBHSMC010000029">
    <property type="protein sequence ID" value="MFC5466615.1"/>
    <property type="molecule type" value="Genomic_DNA"/>
</dbReference>
<keyword evidence="2" id="KW-1185">Reference proteome</keyword>
<accession>A0ABW0LMW3</accession>
<dbReference type="Pfam" id="PF11116">
    <property type="entry name" value="DUF2624"/>
    <property type="match status" value="1"/>
</dbReference>
<comment type="caution">
    <text evidence="1">The sequence shown here is derived from an EMBL/GenBank/DDBJ whole genome shotgun (WGS) entry which is preliminary data.</text>
</comment>
<proteinExistence type="predicted"/>
<organism evidence="1 2">
    <name type="scientific">Lederbergia graminis</name>
    <dbReference type="NCBI Taxonomy" id="735518"/>
    <lineage>
        <taxon>Bacteria</taxon>
        <taxon>Bacillati</taxon>
        <taxon>Bacillota</taxon>
        <taxon>Bacilli</taxon>
        <taxon>Bacillales</taxon>
        <taxon>Bacillaceae</taxon>
        <taxon>Lederbergia</taxon>
    </lineage>
</organism>
<protein>
    <submittedName>
        <fullName evidence="1">DUF2624 domain-containing protein</fullName>
    </submittedName>
</protein>
<evidence type="ECO:0000313" key="2">
    <source>
        <dbReference type="Proteomes" id="UP001596147"/>
    </source>
</evidence>
<dbReference type="Proteomes" id="UP001596147">
    <property type="component" value="Unassembled WGS sequence"/>
</dbReference>
<evidence type="ECO:0000313" key="1">
    <source>
        <dbReference type="EMBL" id="MFC5466615.1"/>
    </source>
</evidence>
<sequence length="85" mass="9851">MNFLIKNIVRQRLNAATADEILKYAKEYGFEVTKQQAEYAANFLRGKNYDIFDDKTRAMIVREIAKIAGPDTARELNKLFIEFTS</sequence>
<name>A0ABW0LMW3_9BACI</name>
<dbReference type="RefSeq" id="WP_382354899.1">
    <property type="nucleotide sequence ID" value="NZ_JBHSMC010000029.1"/>
</dbReference>
<dbReference type="InterPro" id="IPR020277">
    <property type="entry name" value="DUF2624"/>
</dbReference>